<dbReference type="Proteomes" id="UP000065504">
    <property type="component" value="Unassembled WGS sequence"/>
</dbReference>
<accession>A0A107BPN4</accession>
<feature type="domain" description="DUF6475" evidence="1">
    <location>
        <begin position="99"/>
        <end position="187"/>
    </location>
</feature>
<sequence>MIDSNRGAFAELISGVYAFYGREASDFALSVWWAAMQPFDLAAVHDAMNRHCVNPDSGQFLPKPADIVKMVQGSTQDSALVAWAKVDRAIRSCGTYNSVVFDDALIHRVIVEMGGWVLVGSKGEEEWPFVRNEFVNRYRGYKMRSETPEYLPVLIGMAEAQNNRTGHKSQPPVLIGDARAAHQVMLAGQDKPMLGFVRMSPELAANRPVPMLGAA</sequence>
<evidence type="ECO:0000313" key="3">
    <source>
        <dbReference type="Proteomes" id="UP000065504"/>
    </source>
</evidence>
<dbReference type="Pfam" id="PF20081">
    <property type="entry name" value="DUF6475"/>
    <property type="match status" value="1"/>
</dbReference>
<dbReference type="RefSeq" id="WP_059777582.1">
    <property type="nucleotide sequence ID" value="NZ_LPBL01000055.1"/>
</dbReference>
<evidence type="ECO:0000259" key="1">
    <source>
        <dbReference type="Pfam" id="PF20081"/>
    </source>
</evidence>
<dbReference type="AlphaFoldDB" id="A0A107BPN4"/>
<organism evidence="2 3">
    <name type="scientific">Burkholderia ubonensis</name>
    <dbReference type="NCBI Taxonomy" id="101571"/>
    <lineage>
        <taxon>Bacteria</taxon>
        <taxon>Pseudomonadati</taxon>
        <taxon>Pseudomonadota</taxon>
        <taxon>Betaproteobacteria</taxon>
        <taxon>Burkholderiales</taxon>
        <taxon>Burkholderiaceae</taxon>
        <taxon>Burkholderia</taxon>
        <taxon>Burkholderia cepacia complex</taxon>
    </lineage>
</organism>
<evidence type="ECO:0000313" key="2">
    <source>
        <dbReference type="EMBL" id="KWK79412.1"/>
    </source>
</evidence>
<dbReference type="InterPro" id="IPR045521">
    <property type="entry name" value="DUF6475"/>
</dbReference>
<dbReference type="EMBL" id="LPLU01000048">
    <property type="protein sequence ID" value="KWK79412.1"/>
    <property type="molecule type" value="Genomic_DNA"/>
</dbReference>
<comment type="caution">
    <text evidence="2">The sequence shown here is derived from an EMBL/GenBank/DDBJ whole genome shotgun (WGS) entry which is preliminary data.</text>
</comment>
<protein>
    <recommendedName>
        <fullName evidence="1">DUF6475 domain-containing protein</fullName>
    </recommendedName>
</protein>
<proteinExistence type="predicted"/>
<reference evidence="2 3" key="1">
    <citation type="submission" date="2015-11" db="EMBL/GenBank/DDBJ databases">
        <title>Expanding the genomic diversity of Burkholderia species for the development of highly accurate diagnostics.</title>
        <authorList>
            <person name="Sahl J."/>
            <person name="Keim P."/>
            <person name="Wagner D."/>
        </authorList>
    </citation>
    <scope>NUCLEOTIDE SEQUENCE [LARGE SCALE GENOMIC DNA]</scope>
    <source>
        <strain evidence="2 3">MSMB782WGS</strain>
    </source>
</reference>
<gene>
    <name evidence="2" type="ORF">WM16_07670</name>
</gene>
<name>A0A107BPN4_9BURK</name>